<dbReference type="OrthoDB" id="333685at2759"/>
<evidence type="ECO:0000313" key="3">
    <source>
        <dbReference type="Proteomes" id="UP000028838"/>
    </source>
</evidence>
<feature type="compositionally biased region" description="Polar residues" evidence="1">
    <location>
        <begin position="381"/>
        <end position="394"/>
    </location>
</feature>
<organism evidence="2 3">
    <name type="scientific">Toxoplasma gondii FOU</name>
    <dbReference type="NCBI Taxonomy" id="943167"/>
    <lineage>
        <taxon>Eukaryota</taxon>
        <taxon>Sar</taxon>
        <taxon>Alveolata</taxon>
        <taxon>Apicomplexa</taxon>
        <taxon>Conoidasida</taxon>
        <taxon>Coccidia</taxon>
        <taxon>Eucoccidiorida</taxon>
        <taxon>Eimeriorina</taxon>
        <taxon>Sarcocystidae</taxon>
        <taxon>Toxoplasma</taxon>
    </lineage>
</organism>
<dbReference type="AlphaFoldDB" id="A0A086LDZ6"/>
<feature type="region of interest" description="Disordered" evidence="1">
    <location>
        <begin position="354"/>
        <end position="394"/>
    </location>
</feature>
<dbReference type="EMBL" id="AEYH02000447">
    <property type="protein sequence ID" value="KFG54864.1"/>
    <property type="molecule type" value="Genomic_DNA"/>
</dbReference>
<comment type="caution">
    <text evidence="2">The sequence shown here is derived from an EMBL/GenBank/DDBJ whole genome shotgun (WGS) entry which is preliminary data.</text>
</comment>
<dbReference type="VEuPathDB" id="ToxoDB:TGFOU_287220"/>
<reference evidence="2 3" key="1">
    <citation type="submission" date="2014-07" db="EMBL/GenBank/DDBJ databases">
        <authorList>
            <person name="Sibley D."/>
            <person name="Venepally P."/>
            <person name="Karamycheva S."/>
            <person name="Hadjithomas M."/>
            <person name="Khan A."/>
            <person name="Brunk B."/>
            <person name="Roos D."/>
            <person name="Caler E."/>
            <person name="Lorenzi H."/>
        </authorList>
    </citation>
    <scope>NUCLEOTIDE SEQUENCE [LARGE SCALE GENOMIC DNA]</scope>
    <source>
        <strain evidence="2 3">FOU</strain>
    </source>
</reference>
<feature type="region of interest" description="Disordered" evidence="1">
    <location>
        <begin position="156"/>
        <end position="257"/>
    </location>
</feature>
<dbReference type="Proteomes" id="UP000028838">
    <property type="component" value="Unassembled WGS sequence"/>
</dbReference>
<evidence type="ECO:0000313" key="2">
    <source>
        <dbReference type="EMBL" id="KFG54864.1"/>
    </source>
</evidence>
<feature type="region of interest" description="Disordered" evidence="1">
    <location>
        <begin position="28"/>
        <end position="57"/>
    </location>
</feature>
<proteinExistence type="predicted"/>
<gene>
    <name evidence="2" type="ORF">TGFOU_287220</name>
</gene>
<evidence type="ECO:0000256" key="1">
    <source>
        <dbReference type="SAM" id="MobiDB-lite"/>
    </source>
</evidence>
<protein>
    <submittedName>
        <fullName evidence="2">Uncharacterized protein</fullName>
    </submittedName>
</protein>
<sequence length="601" mass="64717">MAADMSKFVWRADGKQDGFLYTKAALKERESGSRWRRKQTRRTEPTPAERRKRTERRHGVGVASALAAEIKRRCQPGFFVPCRYMLPCQQYMDLYQRRSKEEHLWPHANTEGCQRRSSAAGKECGCRSGHPDMCGVWEYGDCSVCDPRSARFGDEDAAVREDNLMSGQTSGRGRAEGDQEDTNGANVSSRSRRGSESSWLTSSQGQVHINVDEPAGGNDDLQASENDVHSPENQVLPSIFDDGSRSPTPRSTGRQRLSAVDSVTFGFSPELLDSPTGIPSRTGEHSVHGVSRYGHLAAMNKYMASMQQTDFDRFFLLLLSCRRLEKNIESQNLQLELYEKGYGRTAITEILGSSKASAGTKAKSEPAGKAGAQGGKGRVTESPSPTTTPLGNKTANIFQNGAQKAGASLARPLLQTSQATQEPGHPPLLKTPQGPVVRSEKPILNTKVPLTNTSAKLPIAKTKVPLTNTSAKLPIAKTNVPLTNTSAKLPIAKTKVPLTNTSAKLPIAKTNVPLTNTSVKLPIAKTNVPLTNTSVKLPTLKTKVPLTSTSAKSPAMKTKVPLTNISAKLPVSAAGGTPVKSGVGAKPKIPLCKKMGKVSEG</sequence>
<feature type="compositionally biased region" description="Polar residues" evidence="1">
    <location>
        <begin position="245"/>
        <end position="255"/>
    </location>
</feature>
<feature type="region of interest" description="Disordered" evidence="1">
    <location>
        <begin position="417"/>
        <end position="436"/>
    </location>
</feature>
<name>A0A086LDZ6_TOXGO</name>
<feature type="compositionally biased region" description="Polar residues" evidence="1">
    <location>
        <begin position="221"/>
        <end position="236"/>
    </location>
</feature>
<accession>A0A086LDZ6</accession>